<sequence>MSVNPLVVMFQAPPTPYFLESGKAVYEPGDMHPNRTGIGVFDLLFVVEGTLYIGEEDRQWALSAGHTLLLLPNRRHYPSKPCDERTVFYWIHFQSASDWMETTDSPNLDTIALPKHWIASDIPYTIRFMQQLLDLAVRPRSVALWEQQSAFSELLRYMEEGRRAADPSPSEIIAEKTYTYIRQHYQSELTNESIAEALHFHPNYIARCMKEVNQCTPMEYVFRYRMEQARLLLLKTEWPVSRIAEQVGYRYAPYFSNCFKQHFGESPLRFRKRYSGE</sequence>
<dbReference type="RefSeq" id="WP_378111634.1">
    <property type="nucleotide sequence ID" value="NZ_JBHSNC010000027.1"/>
</dbReference>
<comment type="caution">
    <text evidence="5">The sequence shown here is derived from an EMBL/GenBank/DDBJ whole genome shotgun (WGS) entry which is preliminary data.</text>
</comment>
<evidence type="ECO:0000259" key="4">
    <source>
        <dbReference type="PROSITE" id="PS01124"/>
    </source>
</evidence>
<dbReference type="SMART" id="SM00342">
    <property type="entry name" value="HTH_ARAC"/>
    <property type="match status" value="1"/>
</dbReference>
<dbReference type="InterPro" id="IPR009057">
    <property type="entry name" value="Homeodomain-like_sf"/>
</dbReference>
<reference evidence="6" key="1">
    <citation type="journal article" date="2019" name="Int. J. Syst. Evol. Microbiol.">
        <title>The Global Catalogue of Microorganisms (GCM) 10K type strain sequencing project: providing services to taxonomists for standard genome sequencing and annotation.</title>
        <authorList>
            <consortium name="The Broad Institute Genomics Platform"/>
            <consortium name="The Broad Institute Genome Sequencing Center for Infectious Disease"/>
            <person name="Wu L."/>
            <person name="Ma J."/>
        </authorList>
    </citation>
    <scope>NUCLEOTIDE SEQUENCE [LARGE SCALE GENOMIC DNA]</scope>
    <source>
        <strain evidence="6">CGMCC 1.18578</strain>
    </source>
</reference>
<dbReference type="SUPFAM" id="SSF46689">
    <property type="entry name" value="Homeodomain-like"/>
    <property type="match status" value="2"/>
</dbReference>
<dbReference type="InterPro" id="IPR020449">
    <property type="entry name" value="Tscrpt_reg_AraC-type_HTH"/>
</dbReference>
<accession>A0ABW0R3C4</accession>
<evidence type="ECO:0000256" key="3">
    <source>
        <dbReference type="ARBA" id="ARBA00023163"/>
    </source>
</evidence>
<keyword evidence="1" id="KW-0805">Transcription regulation</keyword>
<evidence type="ECO:0000313" key="5">
    <source>
        <dbReference type="EMBL" id="MFC5529734.1"/>
    </source>
</evidence>
<proteinExistence type="predicted"/>
<dbReference type="PANTHER" id="PTHR43280:SF28">
    <property type="entry name" value="HTH-TYPE TRANSCRIPTIONAL ACTIVATOR RHAS"/>
    <property type="match status" value="1"/>
</dbReference>
<feature type="domain" description="HTH araC/xylS-type" evidence="4">
    <location>
        <begin position="175"/>
        <end position="273"/>
    </location>
</feature>
<dbReference type="SUPFAM" id="SSF51215">
    <property type="entry name" value="Regulatory protein AraC"/>
    <property type="match status" value="1"/>
</dbReference>
<keyword evidence="3" id="KW-0804">Transcription</keyword>
<evidence type="ECO:0000256" key="2">
    <source>
        <dbReference type="ARBA" id="ARBA00023125"/>
    </source>
</evidence>
<keyword evidence="2" id="KW-0238">DNA-binding</keyword>
<dbReference type="PROSITE" id="PS01124">
    <property type="entry name" value="HTH_ARAC_FAMILY_2"/>
    <property type="match status" value="1"/>
</dbReference>
<dbReference type="PANTHER" id="PTHR43280">
    <property type="entry name" value="ARAC-FAMILY TRANSCRIPTIONAL REGULATOR"/>
    <property type="match status" value="1"/>
</dbReference>
<dbReference type="InterPro" id="IPR003313">
    <property type="entry name" value="AraC-bd"/>
</dbReference>
<dbReference type="EMBL" id="JBHSNC010000027">
    <property type="protein sequence ID" value="MFC5529734.1"/>
    <property type="molecule type" value="Genomic_DNA"/>
</dbReference>
<gene>
    <name evidence="5" type="ORF">ACFPQ4_09785</name>
</gene>
<dbReference type="InterPro" id="IPR018062">
    <property type="entry name" value="HTH_AraC-typ_CS"/>
</dbReference>
<dbReference type="Pfam" id="PF12833">
    <property type="entry name" value="HTH_18"/>
    <property type="match status" value="1"/>
</dbReference>
<keyword evidence="6" id="KW-1185">Reference proteome</keyword>
<dbReference type="Proteomes" id="UP001596108">
    <property type="component" value="Unassembled WGS sequence"/>
</dbReference>
<evidence type="ECO:0000256" key="1">
    <source>
        <dbReference type="ARBA" id="ARBA00023015"/>
    </source>
</evidence>
<dbReference type="InterPro" id="IPR018060">
    <property type="entry name" value="HTH_AraC"/>
</dbReference>
<evidence type="ECO:0000313" key="6">
    <source>
        <dbReference type="Proteomes" id="UP001596108"/>
    </source>
</evidence>
<organism evidence="5 6">
    <name type="scientific">Cohnella yongneupensis</name>
    <dbReference type="NCBI Taxonomy" id="425006"/>
    <lineage>
        <taxon>Bacteria</taxon>
        <taxon>Bacillati</taxon>
        <taxon>Bacillota</taxon>
        <taxon>Bacilli</taxon>
        <taxon>Bacillales</taxon>
        <taxon>Paenibacillaceae</taxon>
        <taxon>Cohnella</taxon>
    </lineage>
</organism>
<dbReference type="InterPro" id="IPR037923">
    <property type="entry name" value="HTH-like"/>
</dbReference>
<dbReference type="PRINTS" id="PR00032">
    <property type="entry name" value="HTHARAC"/>
</dbReference>
<name>A0ABW0R3C4_9BACL</name>
<dbReference type="Gene3D" id="1.10.10.60">
    <property type="entry name" value="Homeodomain-like"/>
    <property type="match status" value="2"/>
</dbReference>
<dbReference type="Gene3D" id="2.60.120.280">
    <property type="entry name" value="Regulatory protein AraC"/>
    <property type="match status" value="1"/>
</dbReference>
<dbReference type="Pfam" id="PF02311">
    <property type="entry name" value="AraC_binding"/>
    <property type="match status" value="1"/>
</dbReference>
<protein>
    <submittedName>
        <fullName evidence="5">Helix-turn-helix domain-containing protein</fullName>
    </submittedName>
</protein>
<dbReference type="PROSITE" id="PS00041">
    <property type="entry name" value="HTH_ARAC_FAMILY_1"/>
    <property type="match status" value="1"/>
</dbReference>